<reference evidence="3" key="1">
    <citation type="journal article" date="2014" name="Front. Microbiol.">
        <title>High frequency of phylogenetically diverse reductive dehalogenase-homologous genes in deep subseafloor sedimentary metagenomes.</title>
        <authorList>
            <person name="Kawai M."/>
            <person name="Futagami T."/>
            <person name="Toyoda A."/>
            <person name="Takaki Y."/>
            <person name="Nishi S."/>
            <person name="Hori S."/>
            <person name="Arai W."/>
            <person name="Tsubouchi T."/>
            <person name="Morono Y."/>
            <person name="Uchiyama I."/>
            <person name="Ito T."/>
            <person name="Fujiyama A."/>
            <person name="Inagaki F."/>
            <person name="Takami H."/>
        </authorList>
    </citation>
    <scope>NUCLEOTIDE SEQUENCE</scope>
    <source>
        <strain evidence="3">Expedition CK06-06</strain>
    </source>
</reference>
<evidence type="ECO:0000256" key="1">
    <source>
        <dbReference type="SAM" id="MobiDB-lite"/>
    </source>
</evidence>
<evidence type="ECO:0000259" key="2">
    <source>
        <dbReference type="Pfam" id="PF02954"/>
    </source>
</evidence>
<feature type="non-terminal residue" evidence="3">
    <location>
        <position position="1"/>
    </location>
</feature>
<dbReference type="EMBL" id="BARS01053327">
    <property type="protein sequence ID" value="GAG50679.1"/>
    <property type="molecule type" value="Genomic_DNA"/>
</dbReference>
<evidence type="ECO:0000313" key="3">
    <source>
        <dbReference type="EMBL" id="GAG50679.1"/>
    </source>
</evidence>
<name>X0Y412_9ZZZZ</name>
<dbReference type="Gene3D" id="1.10.10.60">
    <property type="entry name" value="Homeodomain-like"/>
    <property type="match status" value="1"/>
</dbReference>
<dbReference type="PRINTS" id="PR01590">
    <property type="entry name" value="HTHFIS"/>
</dbReference>
<accession>X0Y412</accession>
<feature type="domain" description="DNA binding HTH" evidence="2">
    <location>
        <begin position="70"/>
        <end position="110"/>
    </location>
</feature>
<dbReference type="InterPro" id="IPR009057">
    <property type="entry name" value="Homeodomain-like_sf"/>
</dbReference>
<feature type="compositionally biased region" description="Basic and acidic residues" evidence="1">
    <location>
        <begin position="45"/>
        <end position="61"/>
    </location>
</feature>
<feature type="region of interest" description="Disordered" evidence="1">
    <location>
        <begin position="25"/>
        <end position="62"/>
    </location>
</feature>
<dbReference type="SUPFAM" id="SSF46689">
    <property type="entry name" value="Homeodomain-like"/>
    <property type="match status" value="1"/>
</dbReference>
<dbReference type="Pfam" id="PF02954">
    <property type="entry name" value="HTH_8"/>
    <property type="match status" value="1"/>
</dbReference>
<sequence>ELQNTVKRIMILGDWEAVKGELKTRETTHDNDYMNDSTQHVLTPAEREPSEENTSKKDFPSLKKVQKKAIREAESKAILEVLLETRWNRKRAAEILEISYKALLYKIKEYNLIAARGLEMAYNYKRATS</sequence>
<gene>
    <name evidence="3" type="ORF">S01H1_79150</name>
</gene>
<protein>
    <recommendedName>
        <fullName evidence="2">DNA binding HTH domain-containing protein</fullName>
    </recommendedName>
</protein>
<organism evidence="3">
    <name type="scientific">marine sediment metagenome</name>
    <dbReference type="NCBI Taxonomy" id="412755"/>
    <lineage>
        <taxon>unclassified sequences</taxon>
        <taxon>metagenomes</taxon>
        <taxon>ecological metagenomes</taxon>
    </lineage>
</organism>
<comment type="caution">
    <text evidence="3">The sequence shown here is derived from an EMBL/GenBank/DDBJ whole genome shotgun (WGS) entry which is preliminary data.</text>
</comment>
<dbReference type="InterPro" id="IPR002197">
    <property type="entry name" value="HTH_Fis"/>
</dbReference>
<dbReference type="GO" id="GO:0043565">
    <property type="term" value="F:sequence-specific DNA binding"/>
    <property type="evidence" value="ECO:0007669"/>
    <property type="project" value="InterPro"/>
</dbReference>
<dbReference type="AlphaFoldDB" id="X0Y412"/>
<proteinExistence type="predicted"/>